<reference evidence="2 4" key="1">
    <citation type="journal article" date="2005" name="Environ. Microbiol.">
        <title>Genetic and functional properties of uncultivated thermophilic crenarchaeotes from a subsurface gold mine as revealed by analysis of genome fragments.</title>
        <authorList>
            <person name="Nunoura T."/>
            <person name="Hirayama H."/>
            <person name="Takami H."/>
            <person name="Oida H."/>
            <person name="Nishi S."/>
            <person name="Shimamura S."/>
            <person name="Suzuki Y."/>
            <person name="Inagaki F."/>
            <person name="Takai K."/>
            <person name="Nealson K.H."/>
            <person name="Horikoshi K."/>
        </authorList>
    </citation>
    <scope>NUCLEOTIDE SEQUENCE [LARGE SCALE GENOMIC DNA]</scope>
</reference>
<gene>
    <name evidence="3" type="ORF">CSUB_C0912</name>
    <name evidence="2" type="ORF">HGMM_F02G05C17</name>
</gene>
<organism evidence="2 4">
    <name type="scientific">Caldiarchaeum subterraneum</name>
    <dbReference type="NCBI Taxonomy" id="311458"/>
    <lineage>
        <taxon>Archaea</taxon>
        <taxon>Nitrososphaerota</taxon>
        <taxon>Candidatus Caldarchaeales</taxon>
        <taxon>Candidatus Caldarchaeaceae</taxon>
        <taxon>Candidatus Caldarchaeum</taxon>
    </lineage>
</organism>
<dbReference type="EMBL" id="BA000048">
    <property type="protein sequence ID" value="BAJ50769.1"/>
    <property type="molecule type" value="Genomic_DNA"/>
</dbReference>
<dbReference type="STRING" id="311458.CSUB_C0912"/>
<accession>E6N6N0</accession>
<dbReference type="InterPro" id="IPR007842">
    <property type="entry name" value="HEPN_dom"/>
</dbReference>
<dbReference type="Pfam" id="PF05168">
    <property type="entry name" value="HEPN"/>
    <property type="match status" value="1"/>
</dbReference>
<dbReference type="SUPFAM" id="SSF81593">
    <property type="entry name" value="Nucleotidyltransferase substrate binding subunit/domain"/>
    <property type="match status" value="1"/>
</dbReference>
<dbReference type="Gene3D" id="1.20.120.330">
    <property type="entry name" value="Nucleotidyltransferases domain 2"/>
    <property type="match status" value="1"/>
</dbReference>
<dbReference type="AlphaFoldDB" id="E6N6N0"/>
<dbReference type="SMART" id="SM00748">
    <property type="entry name" value="HEPN"/>
    <property type="match status" value="1"/>
</dbReference>
<dbReference type="Proteomes" id="UP000008120">
    <property type="component" value="Chromosome"/>
</dbReference>
<evidence type="ECO:0000313" key="3">
    <source>
        <dbReference type="EMBL" id="BAJ50769.1"/>
    </source>
</evidence>
<dbReference type="BioCyc" id="CCAL311458:G131R-924-MONOMER"/>
<evidence type="ECO:0000313" key="2">
    <source>
        <dbReference type="EMBL" id="BAJ47949.1"/>
    </source>
</evidence>
<name>E6N6N0_CALS0</name>
<dbReference type="KEGG" id="csu:CSUB_C0912"/>
<feature type="domain" description="HEPN" evidence="1">
    <location>
        <begin position="10"/>
        <end position="121"/>
    </location>
</feature>
<protein>
    <recommendedName>
        <fullName evidence="1">HEPN domain-containing protein</fullName>
    </recommendedName>
</protein>
<proteinExistence type="predicted"/>
<sequence>MHRAEAEKLLSRSRKFADAAEFHFMRGDYDLSVFNIEQALQLFLKAMLLKNGVDFPKTHSVGKLFIILGECLGKEQQFTEFSEKHALEFASLEDAYISSRYFPREFTRKEAESLGTFFSEVKKFVQQHTGEGGA</sequence>
<evidence type="ECO:0000313" key="4">
    <source>
        <dbReference type="Proteomes" id="UP000008120"/>
    </source>
</evidence>
<dbReference type="PROSITE" id="PS50910">
    <property type="entry name" value="HEPN"/>
    <property type="match status" value="1"/>
</dbReference>
<reference evidence="2 4" key="2">
    <citation type="journal article" date="2011" name="Nucleic Acids Res.">
        <title>Insights into the evolution of Archaea and eukaryotic protein modifier systems revealed by the genome of a novel archaeal group.</title>
        <authorList>
            <person name="Nunoura T."/>
            <person name="Takaki Y."/>
            <person name="Kakuta J."/>
            <person name="Nishi S."/>
            <person name="Sugahara J."/>
            <person name="Kazama H."/>
            <person name="Chee G."/>
            <person name="Hattori M."/>
            <person name="Kanai A."/>
            <person name="Atomi H."/>
            <person name="Takai K."/>
            <person name="Takami H."/>
        </authorList>
    </citation>
    <scope>NUCLEOTIDE SEQUENCE [LARGE SCALE GENOMIC DNA]</scope>
</reference>
<evidence type="ECO:0000259" key="1">
    <source>
        <dbReference type="PROSITE" id="PS50910"/>
    </source>
</evidence>
<dbReference type="EMBL" id="AP011850">
    <property type="protein sequence ID" value="BAJ47949.1"/>
    <property type="molecule type" value="Genomic_DNA"/>
</dbReference>